<dbReference type="Gene3D" id="3.40.1360.10">
    <property type="match status" value="1"/>
</dbReference>
<dbReference type="GO" id="GO:0003899">
    <property type="term" value="F:DNA-directed RNA polymerase activity"/>
    <property type="evidence" value="ECO:0007669"/>
    <property type="project" value="UniProtKB-UniRule"/>
</dbReference>
<dbReference type="GO" id="GO:1990077">
    <property type="term" value="C:primosome complex"/>
    <property type="evidence" value="ECO:0007669"/>
    <property type="project" value="UniProtKB-KW"/>
</dbReference>
<dbReference type="EMBL" id="FXZK01000005">
    <property type="protein sequence ID" value="SMY08726.1"/>
    <property type="molecule type" value="Genomic_DNA"/>
</dbReference>
<dbReference type="Pfam" id="PF01807">
    <property type="entry name" value="Zn_ribbon_DnaG"/>
    <property type="match status" value="1"/>
</dbReference>
<dbReference type="Pfam" id="PF13155">
    <property type="entry name" value="Toprim_2"/>
    <property type="match status" value="1"/>
</dbReference>
<keyword evidence="8 12" id="KW-0862">Zinc</keyword>
<accession>A0A238LIE4</accession>
<feature type="compositionally biased region" description="Basic and acidic residues" evidence="13">
    <location>
        <begin position="609"/>
        <end position="621"/>
    </location>
</feature>
<dbReference type="InterPro" id="IPR034151">
    <property type="entry name" value="TOPRIM_DnaG_bac"/>
</dbReference>
<evidence type="ECO:0000256" key="5">
    <source>
        <dbReference type="ARBA" id="ARBA00022705"/>
    </source>
</evidence>
<dbReference type="FunFam" id="3.40.1360.10:FF:000002">
    <property type="entry name" value="DNA primase"/>
    <property type="match status" value="1"/>
</dbReference>
<comment type="function">
    <text evidence="12">RNA polymerase that catalyzes the synthesis of short RNA molecules used as primers for DNA polymerase during DNA replication.</text>
</comment>
<gene>
    <name evidence="12 15" type="primary">dnaG</name>
    <name evidence="15" type="ORF">LOM8899_02882</name>
</gene>
<evidence type="ECO:0000256" key="7">
    <source>
        <dbReference type="ARBA" id="ARBA00022771"/>
    </source>
</evidence>
<feature type="region of interest" description="Disordered" evidence="13">
    <location>
        <begin position="609"/>
        <end position="635"/>
    </location>
</feature>
<dbReference type="RefSeq" id="WP_093992892.1">
    <property type="nucleotide sequence ID" value="NZ_FXZK01000005.1"/>
</dbReference>
<dbReference type="SUPFAM" id="SSF56731">
    <property type="entry name" value="DNA primase core"/>
    <property type="match status" value="1"/>
</dbReference>
<comment type="similarity">
    <text evidence="12">Belongs to the DnaG primase family.</text>
</comment>
<dbReference type="InterPro" id="IPR006295">
    <property type="entry name" value="DNA_primase_DnaG"/>
</dbReference>
<dbReference type="Proteomes" id="UP000201613">
    <property type="component" value="Unassembled WGS sequence"/>
</dbReference>
<evidence type="ECO:0000256" key="8">
    <source>
        <dbReference type="ARBA" id="ARBA00022833"/>
    </source>
</evidence>
<keyword evidence="5 12" id="KW-0235">DNA replication</keyword>
<comment type="subunit">
    <text evidence="12">Monomer. Interacts with DnaB.</text>
</comment>
<keyword evidence="9" id="KW-0460">Magnesium</keyword>
<dbReference type="AlphaFoldDB" id="A0A238LIE4"/>
<dbReference type="OrthoDB" id="9803773at2"/>
<dbReference type="GO" id="GO:0003677">
    <property type="term" value="F:DNA binding"/>
    <property type="evidence" value="ECO:0007669"/>
    <property type="project" value="UniProtKB-KW"/>
</dbReference>
<dbReference type="PANTHER" id="PTHR30313:SF2">
    <property type="entry name" value="DNA PRIMASE"/>
    <property type="match status" value="1"/>
</dbReference>
<evidence type="ECO:0000313" key="15">
    <source>
        <dbReference type="EMBL" id="SMY08726.1"/>
    </source>
</evidence>
<evidence type="ECO:0000256" key="1">
    <source>
        <dbReference type="ARBA" id="ARBA00022478"/>
    </source>
</evidence>
<dbReference type="HAMAP" id="MF_00974">
    <property type="entry name" value="DNA_primase_DnaG"/>
    <property type="match status" value="1"/>
</dbReference>
<dbReference type="Pfam" id="PF08275">
    <property type="entry name" value="DNAG_N"/>
    <property type="match status" value="1"/>
</dbReference>
<dbReference type="Gene3D" id="3.90.980.10">
    <property type="entry name" value="DNA primase, catalytic core, N-terminal domain"/>
    <property type="match status" value="1"/>
</dbReference>
<comment type="domain">
    <text evidence="12">Contains an N-terminal zinc-binding domain, a central core domain that contains the primase activity, and a C-terminal DnaB-binding domain.</text>
</comment>
<keyword evidence="10 12" id="KW-0238">DNA-binding</keyword>
<dbReference type="GO" id="GO:0005737">
    <property type="term" value="C:cytoplasm"/>
    <property type="evidence" value="ECO:0007669"/>
    <property type="project" value="TreeGrafter"/>
</dbReference>
<dbReference type="Gene3D" id="3.90.580.10">
    <property type="entry name" value="Zinc finger, CHC2-type domain"/>
    <property type="match status" value="1"/>
</dbReference>
<keyword evidence="4 12" id="KW-0548">Nucleotidyltransferase</keyword>
<dbReference type="GO" id="GO:0008270">
    <property type="term" value="F:zinc ion binding"/>
    <property type="evidence" value="ECO:0007669"/>
    <property type="project" value="UniProtKB-UniRule"/>
</dbReference>
<keyword evidence="16" id="KW-1185">Reference proteome</keyword>
<keyword evidence="2 12" id="KW-0639">Primosome</keyword>
<evidence type="ECO:0000256" key="4">
    <source>
        <dbReference type="ARBA" id="ARBA00022695"/>
    </source>
</evidence>
<evidence type="ECO:0000256" key="3">
    <source>
        <dbReference type="ARBA" id="ARBA00022679"/>
    </source>
</evidence>
<reference evidence="15 16" key="1">
    <citation type="submission" date="2017-05" db="EMBL/GenBank/DDBJ databases">
        <authorList>
            <person name="Song R."/>
            <person name="Chenine A.L."/>
            <person name="Ruprecht R.M."/>
        </authorList>
    </citation>
    <scope>NUCLEOTIDE SEQUENCE [LARGE SCALE GENOMIC DNA]</scope>
    <source>
        <strain evidence="15 16">CECT 8899</strain>
    </source>
</reference>
<keyword evidence="7 12" id="KW-0863">Zinc-finger</keyword>
<evidence type="ECO:0000256" key="9">
    <source>
        <dbReference type="ARBA" id="ARBA00022842"/>
    </source>
</evidence>
<dbReference type="PANTHER" id="PTHR30313">
    <property type="entry name" value="DNA PRIMASE"/>
    <property type="match status" value="1"/>
</dbReference>
<sequence>MSLPPGFIDELRGRLSLGQVVGRKVMWDNRKSNPGKGDLWASCPFHQEKSASFHVDDRKGFYYCFGCHAKGDAISFVRETENVGFIEAVEILAREAGMPVPQRDPKAQEKADQRSVLADVMEQAVQYYRMQLRMAPAEEARAYLDRRGLTAEAQARWEIGFAPDARQGVFRALVEKGVSPDLIVDAGLAARPDGGGDPYDRFRGRIIFPIRDARGRAIALGGRAMDPNARAKYLNSPETVLFDKGRSLYNHGPAREAAGKGAVLVVAEGYMDTIALSEAGFGATVAPLGTAVTADQLQLMWRISPEPVIALDGDTAGLRAAMRVIDLALPLLEAGKSLRFALMPQGMDPDDLIRAQGAGAMRAILENALPLVQLLWRRETEGKVFDSPERKAALDKVLRDAIKVIPDPSLKSHYGEELKELRRALFGARRPAASGRRSGKWSAAPAPYGQAATVTGGAKASMFAGGAAGMEDHLREAVILATIVLNPSVLAGFEGELERMECADPDHAALRDSILHHALAADLRAAVSDDLGQGVLEKLLAQRHVAIVPAVRRPGDDDIARMCLAEELAKLNARRGHAREVQDALEDLDGAADEGLTWRLSQAAAALDRAGRGDGEDKAEYETGQNGARMRRDERTAFDDLLGGIDFAKSSKRPR</sequence>
<evidence type="ECO:0000256" key="10">
    <source>
        <dbReference type="ARBA" id="ARBA00023125"/>
    </source>
</evidence>
<dbReference type="EC" id="2.7.7.101" evidence="12"/>
<feature type="domain" description="Toprim" evidence="14">
    <location>
        <begin position="262"/>
        <end position="344"/>
    </location>
</feature>
<evidence type="ECO:0000313" key="16">
    <source>
        <dbReference type="Proteomes" id="UP000201613"/>
    </source>
</evidence>
<keyword evidence="6 12" id="KW-0479">Metal-binding</keyword>
<evidence type="ECO:0000256" key="11">
    <source>
        <dbReference type="ARBA" id="ARBA00023163"/>
    </source>
</evidence>
<dbReference type="SMART" id="SM00493">
    <property type="entry name" value="TOPRIM"/>
    <property type="match status" value="1"/>
</dbReference>
<dbReference type="InterPro" id="IPR013264">
    <property type="entry name" value="DNAG_N"/>
</dbReference>
<dbReference type="GO" id="GO:0000428">
    <property type="term" value="C:DNA-directed RNA polymerase complex"/>
    <property type="evidence" value="ECO:0007669"/>
    <property type="project" value="UniProtKB-KW"/>
</dbReference>
<dbReference type="InterPro" id="IPR002694">
    <property type="entry name" value="Znf_CHC2"/>
</dbReference>
<keyword evidence="11 12" id="KW-0804">Transcription</keyword>
<dbReference type="InterPro" id="IPR050219">
    <property type="entry name" value="DnaG_primase"/>
</dbReference>
<name>A0A238LIE4_9RHOB</name>
<dbReference type="SUPFAM" id="SSF57783">
    <property type="entry name" value="Zinc beta-ribbon"/>
    <property type="match status" value="1"/>
</dbReference>
<protein>
    <recommendedName>
        <fullName evidence="12">DNA primase</fullName>
        <ecNumber evidence="12">2.7.7.101</ecNumber>
    </recommendedName>
</protein>
<keyword evidence="3 12" id="KW-0808">Transferase</keyword>
<comment type="catalytic activity">
    <reaction evidence="12">
        <text>ssDNA + n NTP = ssDNA/pppN(pN)n-1 hybrid + (n-1) diphosphate.</text>
        <dbReference type="EC" id="2.7.7.101"/>
    </reaction>
</comment>
<dbReference type="CDD" id="cd03364">
    <property type="entry name" value="TOPRIM_DnaG_primases"/>
    <property type="match status" value="1"/>
</dbReference>
<evidence type="ECO:0000256" key="13">
    <source>
        <dbReference type="SAM" id="MobiDB-lite"/>
    </source>
</evidence>
<keyword evidence="1 12" id="KW-0240">DNA-directed RNA polymerase</keyword>
<dbReference type="InterPro" id="IPR036977">
    <property type="entry name" value="DNA_primase_Znf_CHC2"/>
</dbReference>
<dbReference type="InterPro" id="IPR030846">
    <property type="entry name" value="DnaG_bac"/>
</dbReference>
<evidence type="ECO:0000256" key="12">
    <source>
        <dbReference type="HAMAP-Rule" id="MF_00974"/>
    </source>
</evidence>
<dbReference type="PROSITE" id="PS50880">
    <property type="entry name" value="TOPRIM"/>
    <property type="match status" value="1"/>
</dbReference>
<proteinExistence type="inferred from homology"/>
<dbReference type="NCBIfam" id="TIGR01391">
    <property type="entry name" value="dnaG"/>
    <property type="match status" value="1"/>
</dbReference>
<evidence type="ECO:0000256" key="6">
    <source>
        <dbReference type="ARBA" id="ARBA00022723"/>
    </source>
</evidence>
<dbReference type="SMART" id="SM00400">
    <property type="entry name" value="ZnF_CHCC"/>
    <property type="match status" value="1"/>
</dbReference>
<evidence type="ECO:0000259" key="14">
    <source>
        <dbReference type="PROSITE" id="PS50880"/>
    </source>
</evidence>
<evidence type="ECO:0000256" key="2">
    <source>
        <dbReference type="ARBA" id="ARBA00022515"/>
    </source>
</evidence>
<feature type="zinc finger region" description="CHC2-type" evidence="12">
    <location>
        <begin position="43"/>
        <end position="67"/>
    </location>
</feature>
<organism evidence="15 16">
    <name type="scientific">Flavimaricola marinus</name>
    <dbReference type="NCBI Taxonomy" id="1819565"/>
    <lineage>
        <taxon>Bacteria</taxon>
        <taxon>Pseudomonadati</taxon>
        <taxon>Pseudomonadota</taxon>
        <taxon>Alphaproteobacteria</taxon>
        <taxon>Rhodobacterales</taxon>
        <taxon>Paracoccaceae</taxon>
        <taxon>Flavimaricola</taxon>
    </lineage>
</organism>
<dbReference type="InterPro" id="IPR037068">
    <property type="entry name" value="DNA_primase_core_N_sf"/>
</dbReference>
<comment type="cofactor">
    <cofactor evidence="12">
        <name>Zn(2+)</name>
        <dbReference type="ChEBI" id="CHEBI:29105"/>
    </cofactor>
    <text evidence="12">Binds 1 zinc ion per monomer.</text>
</comment>
<dbReference type="InterPro" id="IPR006171">
    <property type="entry name" value="TOPRIM_dom"/>
</dbReference>
<dbReference type="GO" id="GO:0006269">
    <property type="term" value="P:DNA replication, synthesis of primer"/>
    <property type="evidence" value="ECO:0007669"/>
    <property type="project" value="UniProtKB-UniRule"/>
</dbReference>